<gene>
    <name evidence="1" type="ORF">PEB0149_020740</name>
</gene>
<keyword evidence="2" id="KW-1185">Reference proteome</keyword>
<evidence type="ECO:0000313" key="2">
    <source>
        <dbReference type="Proteomes" id="UP000187344"/>
    </source>
</evidence>
<name>A0A1R0FCF7_9HYPH</name>
<dbReference type="Proteomes" id="UP000187344">
    <property type="component" value="Unassembled WGS sequence"/>
</dbReference>
<dbReference type="EMBL" id="LXYT01000001">
    <property type="protein sequence ID" value="OLY44602.1"/>
    <property type="molecule type" value="Genomic_DNA"/>
</dbReference>
<evidence type="ECO:0000313" key="1">
    <source>
        <dbReference type="EMBL" id="OLY44602.1"/>
    </source>
</evidence>
<reference evidence="1 2" key="1">
    <citation type="submission" date="2016-12" db="EMBL/GenBank/DDBJ databases">
        <title>Comparative genomics of Bartonella apis.</title>
        <authorList>
            <person name="Engel P."/>
        </authorList>
    </citation>
    <scope>NUCLEOTIDE SEQUENCE [LARGE SCALE GENOMIC DNA]</scope>
    <source>
        <strain evidence="1 2">PEB0149</strain>
    </source>
</reference>
<comment type="caution">
    <text evidence="1">The sequence shown here is derived from an EMBL/GenBank/DDBJ whole genome shotgun (WGS) entry which is preliminary data.</text>
</comment>
<proteinExistence type="predicted"/>
<accession>A0A1R0FCF7</accession>
<dbReference type="AlphaFoldDB" id="A0A1R0FCF7"/>
<sequence>MVNGVISREDKDVLLSIYKKHGIALTDFLKKLKYALFMRKKTLIWTVLRLKC</sequence>
<organism evidence="1 2">
    <name type="scientific">Bartonella apis</name>
    <dbReference type="NCBI Taxonomy" id="1686310"/>
    <lineage>
        <taxon>Bacteria</taxon>
        <taxon>Pseudomonadati</taxon>
        <taxon>Pseudomonadota</taxon>
        <taxon>Alphaproteobacteria</taxon>
        <taxon>Hyphomicrobiales</taxon>
        <taxon>Bartonellaceae</taxon>
        <taxon>Bartonella</taxon>
    </lineage>
</organism>
<protein>
    <submittedName>
        <fullName evidence="1">Uncharacterized protein</fullName>
    </submittedName>
</protein>